<dbReference type="PANTHER" id="PTHR20932:SF31">
    <property type="entry name" value="RING-TYPE DOMAIN-CONTAINING PROTEIN"/>
    <property type="match status" value="1"/>
</dbReference>
<sequence>MDSCCTCASILPTASSEKSEKTEKTSLENRRVDCCGRLICGQCIISNTRFAEYCPYCQISTGPSPLPQGLREPPSYYSLPAVAASAISRAEPPPSYTPCPAPSTLSTPIDEQADIMDEKHTTEDTLHFLNHQHDSITSLSLRYGVPAAALRQTNQITSDHLLLGRRTILIPGQYYKSGVSLSPRAIEGEDEELRKTKVRRFMTFCKVSDYDEAVFYLEQADYDISAAVKVYFEDDAWERSAHQTKPKQTSVQRKRGSLWRLW</sequence>
<dbReference type="InterPro" id="IPR036779">
    <property type="entry name" value="LysM_dom_sf"/>
</dbReference>
<dbReference type="EMBL" id="CABFOC020000035">
    <property type="protein sequence ID" value="CAH0049166.1"/>
    <property type="molecule type" value="Genomic_DNA"/>
</dbReference>
<dbReference type="Gene3D" id="1.10.8.10">
    <property type="entry name" value="DNA helicase RuvA subunit, C-terminal domain"/>
    <property type="match status" value="1"/>
</dbReference>
<evidence type="ECO:0000313" key="3">
    <source>
        <dbReference type="EMBL" id="CAH0049166.1"/>
    </source>
</evidence>
<reference evidence="3 4" key="2">
    <citation type="submission" date="2021-10" db="EMBL/GenBank/DDBJ databases">
        <authorList>
            <person name="Piombo E."/>
        </authorList>
    </citation>
    <scope>NUCLEOTIDE SEQUENCE [LARGE SCALE GENOMIC DNA]</scope>
</reference>
<keyword evidence="4" id="KW-1185">Reference proteome</keyword>
<dbReference type="AlphaFoldDB" id="A0A9N9Z528"/>
<dbReference type="InterPro" id="IPR045030">
    <property type="entry name" value="LYSM1-4"/>
</dbReference>
<reference evidence="4" key="1">
    <citation type="submission" date="2019-06" db="EMBL/GenBank/DDBJ databases">
        <authorList>
            <person name="Broberg M."/>
        </authorList>
    </citation>
    <scope>NUCLEOTIDE SEQUENCE [LARGE SCALE GENOMIC DNA]</scope>
</reference>
<evidence type="ECO:0000259" key="2">
    <source>
        <dbReference type="Pfam" id="PF01476"/>
    </source>
</evidence>
<dbReference type="InterPro" id="IPR009060">
    <property type="entry name" value="UBA-like_sf"/>
</dbReference>
<accession>A0A9N9Z528</accession>
<feature type="domain" description="LysM" evidence="2">
    <location>
        <begin position="134"/>
        <end position="165"/>
    </location>
</feature>
<dbReference type="Proteomes" id="UP000775872">
    <property type="component" value="Unassembled WGS sequence"/>
</dbReference>
<protein>
    <recommendedName>
        <fullName evidence="2">LysM domain-containing protein</fullName>
    </recommendedName>
</protein>
<dbReference type="OrthoDB" id="2107166at2759"/>
<name>A0A9N9Z528_9HYPO</name>
<evidence type="ECO:0000313" key="4">
    <source>
        <dbReference type="Proteomes" id="UP000775872"/>
    </source>
</evidence>
<dbReference type="SUPFAM" id="SSF46934">
    <property type="entry name" value="UBA-like"/>
    <property type="match status" value="1"/>
</dbReference>
<dbReference type="Pfam" id="PF14555">
    <property type="entry name" value="UBA_4"/>
    <property type="match status" value="1"/>
</dbReference>
<evidence type="ECO:0000256" key="1">
    <source>
        <dbReference type="ARBA" id="ARBA00044955"/>
    </source>
</evidence>
<dbReference type="InterPro" id="IPR018392">
    <property type="entry name" value="LysM"/>
</dbReference>
<organism evidence="3 4">
    <name type="scientific">Clonostachys solani</name>
    <dbReference type="NCBI Taxonomy" id="160281"/>
    <lineage>
        <taxon>Eukaryota</taxon>
        <taxon>Fungi</taxon>
        <taxon>Dikarya</taxon>
        <taxon>Ascomycota</taxon>
        <taxon>Pezizomycotina</taxon>
        <taxon>Sordariomycetes</taxon>
        <taxon>Hypocreomycetidae</taxon>
        <taxon>Hypocreales</taxon>
        <taxon>Bionectriaceae</taxon>
        <taxon>Clonostachys</taxon>
    </lineage>
</organism>
<dbReference type="PANTHER" id="PTHR20932">
    <property type="entry name" value="LYSM AND PUTATIVE PEPTIDOGLYCAN-BINDING DOMAIN-CONTAINING PROTEIN"/>
    <property type="match status" value="1"/>
</dbReference>
<proteinExistence type="inferred from homology"/>
<comment type="caution">
    <text evidence="3">The sequence shown here is derived from an EMBL/GenBank/DDBJ whole genome shotgun (WGS) entry which is preliminary data.</text>
</comment>
<comment type="similarity">
    <text evidence="1">Belongs to the secreted LysM effector family.</text>
</comment>
<gene>
    <name evidence="3" type="ORF">CSOL1703_00001120</name>
</gene>
<dbReference type="Pfam" id="PF01476">
    <property type="entry name" value="LysM"/>
    <property type="match status" value="1"/>
</dbReference>
<dbReference type="Gene3D" id="3.10.350.10">
    <property type="entry name" value="LysM domain"/>
    <property type="match status" value="1"/>
</dbReference>